<feature type="transmembrane region" description="Helical" evidence="4">
    <location>
        <begin position="603"/>
        <end position="626"/>
    </location>
</feature>
<evidence type="ECO:0000313" key="9">
    <source>
        <dbReference type="EMBL" id="EFA06888.2"/>
    </source>
</evidence>
<feature type="transmembrane region" description="Helical" evidence="4">
    <location>
        <begin position="494"/>
        <end position="514"/>
    </location>
</feature>
<evidence type="ECO:0000256" key="2">
    <source>
        <dbReference type="ARBA" id="ARBA00022516"/>
    </source>
</evidence>
<name>D6WPX1_TRICA</name>
<reference evidence="9 10" key="2">
    <citation type="journal article" date="2010" name="Nucleic Acids Res.">
        <title>BeetleBase in 2010: revisions to provide comprehensive genomic information for Tribolium castaneum.</title>
        <authorList>
            <person name="Kim H.S."/>
            <person name="Murphy T."/>
            <person name="Xia J."/>
            <person name="Caragea D."/>
            <person name="Park Y."/>
            <person name="Beeman R.W."/>
            <person name="Lorenzen M.D."/>
            <person name="Butcher S."/>
            <person name="Manak J.R."/>
            <person name="Brown S.J."/>
        </authorList>
    </citation>
    <scope>GENOME REANNOTATION</scope>
    <source>
        <strain evidence="9 10">Georgia GA2</strain>
    </source>
</reference>
<keyword evidence="4" id="KW-0472">Membrane</keyword>
<dbReference type="GO" id="GO:0005777">
    <property type="term" value="C:peroxisome"/>
    <property type="evidence" value="ECO:0000318"/>
    <property type="project" value="GO_Central"/>
</dbReference>
<keyword evidence="2 4" id="KW-0444">Lipid biosynthesis</keyword>
<dbReference type="GO" id="GO:0035336">
    <property type="term" value="P:long-chain fatty-acyl-CoA metabolic process"/>
    <property type="evidence" value="ECO:0000318"/>
    <property type="project" value="GO_Central"/>
</dbReference>
<evidence type="ECO:0000313" key="10">
    <source>
        <dbReference type="Proteomes" id="UP000007266"/>
    </source>
</evidence>
<feature type="domain" description="Thioester reductase (TE)" evidence="8">
    <location>
        <begin position="157"/>
        <end position="426"/>
    </location>
</feature>
<keyword evidence="4" id="KW-1133">Transmembrane helix</keyword>
<reference evidence="9 10" key="1">
    <citation type="journal article" date="2008" name="Nature">
        <title>The genome of the model beetle and pest Tribolium castaneum.</title>
        <authorList>
            <consortium name="Tribolium Genome Sequencing Consortium"/>
            <person name="Richards S."/>
            <person name="Gibbs R.A."/>
            <person name="Weinstock G.M."/>
            <person name="Brown S.J."/>
            <person name="Denell R."/>
            <person name="Beeman R.W."/>
            <person name="Gibbs R."/>
            <person name="Beeman R.W."/>
            <person name="Brown S.J."/>
            <person name="Bucher G."/>
            <person name="Friedrich M."/>
            <person name="Grimmelikhuijzen C.J."/>
            <person name="Klingler M."/>
            <person name="Lorenzen M."/>
            <person name="Richards S."/>
            <person name="Roth S."/>
            <person name="Schroder R."/>
            <person name="Tautz D."/>
            <person name="Zdobnov E.M."/>
            <person name="Muzny D."/>
            <person name="Gibbs R.A."/>
            <person name="Weinstock G.M."/>
            <person name="Attaway T."/>
            <person name="Bell S."/>
            <person name="Buhay C.J."/>
            <person name="Chandrabose M.N."/>
            <person name="Chavez D."/>
            <person name="Clerk-Blankenburg K.P."/>
            <person name="Cree A."/>
            <person name="Dao M."/>
            <person name="Davis C."/>
            <person name="Chacko J."/>
            <person name="Dinh H."/>
            <person name="Dugan-Rocha S."/>
            <person name="Fowler G."/>
            <person name="Garner T.T."/>
            <person name="Garnes J."/>
            <person name="Gnirke A."/>
            <person name="Hawes A."/>
            <person name="Hernandez J."/>
            <person name="Hines S."/>
            <person name="Holder M."/>
            <person name="Hume J."/>
            <person name="Jhangiani S.N."/>
            <person name="Joshi V."/>
            <person name="Khan Z.M."/>
            <person name="Jackson L."/>
            <person name="Kovar C."/>
            <person name="Kowis A."/>
            <person name="Lee S."/>
            <person name="Lewis L.R."/>
            <person name="Margolis J."/>
            <person name="Morgan M."/>
            <person name="Nazareth L.V."/>
            <person name="Nguyen N."/>
            <person name="Okwuonu G."/>
            <person name="Parker D."/>
            <person name="Richards S."/>
            <person name="Ruiz S.J."/>
            <person name="Santibanez J."/>
            <person name="Savard J."/>
            <person name="Scherer S.E."/>
            <person name="Schneider B."/>
            <person name="Sodergren E."/>
            <person name="Tautz D."/>
            <person name="Vattahil S."/>
            <person name="Villasana D."/>
            <person name="White C.S."/>
            <person name="Wright R."/>
            <person name="Park Y."/>
            <person name="Beeman R.W."/>
            <person name="Lord J."/>
            <person name="Oppert B."/>
            <person name="Lorenzen M."/>
            <person name="Brown S."/>
            <person name="Wang L."/>
            <person name="Savard J."/>
            <person name="Tautz D."/>
            <person name="Richards S."/>
            <person name="Weinstock G."/>
            <person name="Gibbs R.A."/>
            <person name="Liu Y."/>
            <person name="Worley K."/>
            <person name="Weinstock G."/>
            <person name="Elsik C.G."/>
            <person name="Reese J.T."/>
            <person name="Elhaik E."/>
            <person name="Landan G."/>
            <person name="Graur D."/>
            <person name="Arensburger P."/>
            <person name="Atkinson P."/>
            <person name="Beeman R.W."/>
            <person name="Beidler J."/>
            <person name="Brown S.J."/>
            <person name="Demuth J.P."/>
            <person name="Drury D.W."/>
            <person name="Du Y.Z."/>
            <person name="Fujiwara H."/>
            <person name="Lorenzen M."/>
            <person name="Maselli V."/>
            <person name="Osanai M."/>
            <person name="Park Y."/>
            <person name="Robertson H.M."/>
            <person name="Tu Z."/>
            <person name="Wang J.J."/>
            <person name="Wang S."/>
            <person name="Richards S."/>
            <person name="Song H."/>
            <person name="Zhang L."/>
            <person name="Sodergren E."/>
            <person name="Werner D."/>
            <person name="Stanke M."/>
            <person name="Morgenstern B."/>
            <person name="Solovyev V."/>
            <person name="Kosarev P."/>
            <person name="Brown G."/>
            <person name="Chen H.C."/>
            <person name="Ermolaeva O."/>
            <person name="Hlavina W."/>
            <person name="Kapustin Y."/>
            <person name="Kiryutin B."/>
            <person name="Kitts P."/>
            <person name="Maglott D."/>
            <person name="Pruitt K."/>
            <person name="Sapojnikov V."/>
            <person name="Souvorov A."/>
            <person name="Mackey A.J."/>
            <person name="Waterhouse R.M."/>
            <person name="Wyder S."/>
            <person name="Zdobnov E.M."/>
            <person name="Zdobnov E.M."/>
            <person name="Wyder S."/>
            <person name="Kriventseva E.V."/>
            <person name="Kadowaki T."/>
            <person name="Bork P."/>
            <person name="Aranda M."/>
            <person name="Bao R."/>
            <person name="Beermann A."/>
            <person name="Berns N."/>
            <person name="Bolognesi R."/>
            <person name="Bonneton F."/>
            <person name="Bopp D."/>
            <person name="Brown S.J."/>
            <person name="Bucher G."/>
            <person name="Butts T."/>
            <person name="Chaumot A."/>
            <person name="Denell R.E."/>
            <person name="Ferrier D.E."/>
            <person name="Friedrich M."/>
            <person name="Gordon C.M."/>
            <person name="Jindra M."/>
            <person name="Klingler M."/>
            <person name="Lan Q."/>
            <person name="Lattorff H.M."/>
            <person name="Laudet V."/>
            <person name="von Levetsow C."/>
            <person name="Liu Z."/>
            <person name="Lutz R."/>
            <person name="Lynch J.A."/>
            <person name="da Fonseca R.N."/>
            <person name="Posnien N."/>
            <person name="Reuter R."/>
            <person name="Roth S."/>
            <person name="Savard J."/>
            <person name="Schinko J.B."/>
            <person name="Schmitt C."/>
            <person name="Schoppmeier M."/>
            <person name="Schroder R."/>
            <person name="Shippy T.D."/>
            <person name="Simonnet F."/>
            <person name="Marques-Souza H."/>
            <person name="Tautz D."/>
            <person name="Tomoyasu Y."/>
            <person name="Trauner J."/>
            <person name="Van der Zee M."/>
            <person name="Vervoort M."/>
            <person name="Wittkopp N."/>
            <person name="Wimmer E.A."/>
            <person name="Yang X."/>
            <person name="Jones A.K."/>
            <person name="Sattelle D.B."/>
            <person name="Ebert P.R."/>
            <person name="Nelson D."/>
            <person name="Scott J.G."/>
            <person name="Beeman R.W."/>
            <person name="Muthukrishnan S."/>
            <person name="Kramer K.J."/>
            <person name="Arakane Y."/>
            <person name="Beeman R.W."/>
            <person name="Zhu Q."/>
            <person name="Hogenkamp D."/>
            <person name="Dixit R."/>
            <person name="Oppert B."/>
            <person name="Jiang H."/>
            <person name="Zou Z."/>
            <person name="Marshall J."/>
            <person name="Elpidina E."/>
            <person name="Vinokurov K."/>
            <person name="Oppert C."/>
            <person name="Zou Z."/>
            <person name="Evans J."/>
            <person name="Lu Z."/>
            <person name="Zhao P."/>
            <person name="Sumathipala N."/>
            <person name="Altincicek B."/>
            <person name="Vilcinskas A."/>
            <person name="Williams M."/>
            <person name="Hultmark D."/>
            <person name="Hetru C."/>
            <person name="Jiang H."/>
            <person name="Grimmelikhuijzen C.J."/>
            <person name="Hauser F."/>
            <person name="Cazzamali G."/>
            <person name="Williamson M."/>
            <person name="Park Y."/>
            <person name="Li B."/>
            <person name="Tanaka Y."/>
            <person name="Predel R."/>
            <person name="Neupert S."/>
            <person name="Schachtner J."/>
            <person name="Verleyen P."/>
            <person name="Raible F."/>
            <person name="Bork P."/>
            <person name="Friedrich M."/>
            <person name="Walden K.K."/>
            <person name="Robertson H.M."/>
            <person name="Angeli S."/>
            <person name="Foret S."/>
            <person name="Bucher G."/>
            <person name="Schuetz S."/>
            <person name="Maleszka R."/>
            <person name="Wimmer E.A."/>
            <person name="Beeman R.W."/>
            <person name="Lorenzen M."/>
            <person name="Tomoyasu Y."/>
            <person name="Miller S.C."/>
            <person name="Grossmann D."/>
            <person name="Bucher G."/>
        </authorList>
    </citation>
    <scope>NUCLEOTIDE SEQUENCE [LARGE SCALE GENOMIC DNA]</scope>
    <source>
        <strain evidence="9 10">Georgia GA2</strain>
    </source>
</reference>
<dbReference type="EMBL" id="KQ971354">
    <property type="protein sequence ID" value="EFA06888.2"/>
    <property type="molecule type" value="Genomic_DNA"/>
</dbReference>
<dbReference type="InterPro" id="IPR033640">
    <property type="entry name" value="FAR_C"/>
</dbReference>
<dbReference type="AlphaFoldDB" id="D6WPX1"/>
<keyword evidence="3 4" id="KW-0443">Lipid metabolism</keyword>
<dbReference type="PROSITE" id="PS51257">
    <property type="entry name" value="PROKAR_LIPOPROTEIN"/>
    <property type="match status" value="1"/>
</dbReference>
<evidence type="ECO:0000256" key="3">
    <source>
        <dbReference type="ARBA" id="ARBA00023098"/>
    </source>
</evidence>
<proteinExistence type="inferred from homology"/>
<evidence type="ECO:0000259" key="8">
    <source>
        <dbReference type="Pfam" id="PF07993"/>
    </source>
</evidence>
<sequence>MLHKLSILGALVAIFLLSCSAVPIDDKQQEIQPQPQAVPAEKRLDTPEAQPTDKNESDLGPPAEEKSDLDTANTFWGWGGGYYRRPYYGGYGGYGGGWRRGYGWGGYGRGFGGWGGYGGGWGWGGSRYYWEKGTSGAVIMDVKSDIQDFFRDQTIFITGGTGFVGKVVIEKLLRACYDLKMIYVLVRAKKTQSSGERFQKLFDMACFERVKELRPNFREKIQMIQGDCSEPLLGLSSQVREILKKEVTVIISAAADVRFDQDLRQGVNNNVRNVKETLDLAKEVLNLKAMIYVSTAFSNPDHARISEKFYKPLISAENLLHLVEALDNKMLKVLEQSILKKWPNVYTFTKSVAEDLIKREGKGLPLAIIRPAIVISSIEEPVAGWVDNLYGINGQTTGILLGAIRSIYYIKKYPAHLVPCDFLANFLLATTWNLSNQNRSLENPIQIYSCVPDDCIINSDVAVYVEKSKWLYPMGNMFYFPSCSYTQCYYYHKLRLFIFHLLLPLIVDGVLICLNRKPVATKFYGKINKFLELTHYFRTTLFQFENTNLKHLWQQMSEKDKEMFNFDFSGIDWEPYMVESVKWSQHFVFKQTLGDLPKRKRRLMIFAFAHYAVTALIAFLAIHLLYTLFL</sequence>
<dbReference type="InParanoid" id="D6WPX1"/>
<feature type="signal peptide" evidence="6">
    <location>
        <begin position="1"/>
        <end position="21"/>
    </location>
</feature>
<keyword evidence="4" id="KW-0812">Transmembrane</keyword>
<dbReference type="PANTHER" id="PTHR11011:SF60">
    <property type="entry name" value="FATTY ACYL-COA REDUCTASE-RELATED"/>
    <property type="match status" value="1"/>
</dbReference>
<organism evidence="9 10">
    <name type="scientific">Tribolium castaneum</name>
    <name type="common">Red flour beetle</name>
    <dbReference type="NCBI Taxonomy" id="7070"/>
    <lineage>
        <taxon>Eukaryota</taxon>
        <taxon>Metazoa</taxon>
        <taxon>Ecdysozoa</taxon>
        <taxon>Arthropoda</taxon>
        <taxon>Hexapoda</taxon>
        <taxon>Insecta</taxon>
        <taxon>Pterygota</taxon>
        <taxon>Neoptera</taxon>
        <taxon>Endopterygota</taxon>
        <taxon>Coleoptera</taxon>
        <taxon>Polyphaga</taxon>
        <taxon>Cucujiformia</taxon>
        <taxon>Tenebrionidae</taxon>
        <taxon>Tenebrionidae incertae sedis</taxon>
        <taxon>Tribolium</taxon>
    </lineage>
</organism>
<protein>
    <recommendedName>
        <fullName evidence="4">Fatty acyl-CoA reductase</fullName>
        <ecNumber evidence="4">1.2.1.84</ecNumber>
    </recommendedName>
</protein>
<dbReference type="Proteomes" id="UP000007266">
    <property type="component" value="Linkage group 7"/>
</dbReference>
<dbReference type="HOGENOM" id="CLU_693243_0_0_1"/>
<dbReference type="PANTHER" id="PTHR11011">
    <property type="entry name" value="MALE STERILITY PROTEIN 2-RELATED"/>
    <property type="match status" value="1"/>
</dbReference>
<evidence type="ECO:0000256" key="5">
    <source>
        <dbReference type="SAM" id="MobiDB-lite"/>
    </source>
</evidence>
<keyword evidence="4" id="KW-0560">Oxidoreductase</keyword>
<dbReference type="EC" id="1.2.1.84" evidence="4"/>
<dbReference type="SUPFAM" id="SSF51735">
    <property type="entry name" value="NAD(P)-binding Rossmann-fold domains"/>
    <property type="match status" value="1"/>
</dbReference>
<keyword evidence="10" id="KW-1185">Reference proteome</keyword>
<dbReference type="FunFam" id="3.40.50.720:FF:000639">
    <property type="entry name" value="Fatty acyl-CoA reductase"/>
    <property type="match status" value="1"/>
</dbReference>
<evidence type="ECO:0000256" key="4">
    <source>
        <dbReference type="RuleBase" id="RU363097"/>
    </source>
</evidence>
<evidence type="ECO:0000259" key="7">
    <source>
        <dbReference type="Pfam" id="PF03015"/>
    </source>
</evidence>
<dbReference type="InterPro" id="IPR013120">
    <property type="entry name" value="FAR_NAD-bd"/>
</dbReference>
<dbReference type="Gene3D" id="3.40.50.720">
    <property type="entry name" value="NAD(P)-binding Rossmann-like Domain"/>
    <property type="match status" value="1"/>
</dbReference>
<dbReference type="OMA" id="LLFTIWQ"/>
<feature type="compositionally biased region" description="Basic and acidic residues" evidence="5">
    <location>
        <begin position="40"/>
        <end position="68"/>
    </location>
</feature>
<feature type="domain" description="Fatty acyl-CoA reductase C-terminal" evidence="7">
    <location>
        <begin position="499"/>
        <end position="590"/>
    </location>
</feature>
<gene>
    <name evidence="9" type="primary">AUGUSTUS-3.0.2_09833</name>
    <name evidence="9" type="ORF">TcasGA2_TC009833</name>
</gene>
<dbReference type="GO" id="GO:0102965">
    <property type="term" value="F:alcohol-forming long-chain fatty acyl-CoA reductase activity"/>
    <property type="evidence" value="ECO:0007669"/>
    <property type="project" value="UniProtKB-EC"/>
</dbReference>
<keyword evidence="6" id="KW-0732">Signal</keyword>
<dbReference type="InterPro" id="IPR026055">
    <property type="entry name" value="FAR"/>
</dbReference>
<dbReference type="Pfam" id="PF07993">
    <property type="entry name" value="NAD_binding_4"/>
    <property type="match status" value="1"/>
</dbReference>
<evidence type="ECO:0000256" key="1">
    <source>
        <dbReference type="ARBA" id="ARBA00005928"/>
    </source>
</evidence>
<dbReference type="CDD" id="cd05236">
    <property type="entry name" value="FAR-N_SDR_e"/>
    <property type="match status" value="1"/>
</dbReference>
<dbReference type="Pfam" id="PF03015">
    <property type="entry name" value="Sterile"/>
    <property type="match status" value="1"/>
</dbReference>
<keyword evidence="4" id="KW-0521">NADP</keyword>
<dbReference type="InterPro" id="IPR036291">
    <property type="entry name" value="NAD(P)-bd_dom_sf"/>
</dbReference>
<comment type="function">
    <text evidence="4">Catalyzes the reduction of fatty acyl-CoA to fatty alcohols.</text>
</comment>
<dbReference type="CDD" id="cd09071">
    <property type="entry name" value="FAR_C"/>
    <property type="match status" value="1"/>
</dbReference>
<comment type="catalytic activity">
    <reaction evidence="4">
        <text>a long-chain fatty acyl-CoA + 2 NADPH + 2 H(+) = a long-chain primary fatty alcohol + 2 NADP(+) + CoA</text>
        <dbReference type="Rhea" id="RHEA:52716"/>
        <dbReference type="ChEBI" id="CHEBI:15378"/>
        <dbReference type="ChEBI" id="CHEBI:57287"/>
        <dbReference type="ChEBI" id="CHEBI:57783"/>
        <dbReference type="ChEBI" id="CHEBI:58349"/>
        <dbReference type="ChEBI" id="CHEBI:77396"/>
        <dbReference type="ChEBI" id="CHEBI:83139"/>
        <dbReference type="EC" id="1.2.1.84"/>
    </reaction>
</comment>
<comment type="similarity">
    <text evidence="1 4">Belongs to the fatty acyl-CoA reductase family.</text>
</comment>
<feature type="region of interest" description="Disordered" evidence="5">
    <location>
        <begin position="28"/>
        <end position="68"/>
    </location>
</feature>
<accession>D6WPX1</accession>
<evidence type="ECO:0000256" key="6">
    <source>
        <dbReference type="SAM" id="SignalP"/>
    </source>
</evidence>
<feature type="chain" id="PRO_5007310738" description="Fatty acyl-CoA reductase" evidence="6">
    <location>
        <begin position="22"/>
        <end position="630"/>
    </location>
</feature>
<dbReference type="GO" id="GO:0080019">
    <property type="term" value="F:alcohol-forming very long-chain fatty acyl-CoA reductase activity"/>
    <property type="evidence" value="ECO:0000318"/>
    <property type="project" value="GO_Central"/>
</dbReference>